<dbReference type="InterPro" id="IPR023149">
    <property type="entry name" value="Trans_acon_MeTrfase_C"/>
</dbReference>
<keyword evidence="2" id="KW-1185">Reference proteome</keyword>
<dbReference type="Gene3D" id="1.10.150.290">
    <property type="entry name" value="S-adenosyl-L-methionine-dependent methyltransferases"/>
    <property type="match status" value="1"/>
</dbReference>
<name>A0ABP9RQN0_9ACTN</name>
<dbReference type="RefSeq" id="WP_345628389.1">
    <property type="nucleotide sequence ID" value="NZ_BAABJQ010000005.1"/>
</dbReference>
<dbReference type="PANTHER" id="PTHR43861">
    <property type="entry name" value="TRANS-ACONITATE 2-METHYLTRANSFERASE-RELATED"/>
    <property type="match status" value="1"/>
</dbReference>
<evidence type="ECO:0000313" key="1">
    <source>
        <dbReference type="EMBL" id="GAA5182923.1"/>
    </source>
</evidence>
<dbReference type="CDD" id="cd02440">
    <property type="entry name" value="AdoMet_MTases"/>
    <property type="match status" value="1"/>
</dbReference>
<evidence type="ECO:0000313" key="2">
    <source>
        <dbReference type="Proteomes" id="UP001501570"/>
    </source>
</evidence>
<protein>
    <submittedName>
        <fullName evidence="1">Trans-aconitate 2-methyltransferase</fullName>
    </submittedName>
</protein>
<organism evidence="1 2">
    <name type="scientific">Rugosimonospora acidiphila</name>
    <dbReference type="NCBI Taxonomy" id="556531"/>
    <lineage>
        <taxon>Bacteria</taxon>
        <taxon>Bacillati</taxon>
        <taxon>Actinomycetota</taxon>
        <taxon>Actinomycetes</taxon>
        <taxon>Micromonosporales</taxon>
        <taxon>Micromonosporaceae</taxon>
        <taxon>Rugosimonospora</taxon>
    </lineage>
</organism>
<dbReference type="Proteomes" id="UP001501570">
    <property type="component" value="Unassembled WGS sequence"/>
</dbReference>
<reference evidence="2" key="1">
    <citation type="journal article" date="2019" name="Int. J. Syst. Evol. Microbiol.">
        <title>The Global Catalogue of Microorganisms (GCM) 10K type strain sequencing project: providing services to taxonomists for standard genome sequencing and annotation.</title>
        <authorList>
            <consortium name="The Broad Institute Genomics Platform"/>
            <consortium name="The Broad Institute Genome Sequencing Center for Infectious Disease"/>
            <person name="Wu L."/>
            <person name="Ma J."/>
        </authorList>
    </citation>
    <scope>NUCLEOTIDE SEQUENCE [LARGE SCALE GENOMIC DNA]</scope>
    <source>
        <strain evidence="2">JCM 18304</strain>
    </source>
</reference>
<comment type="caution">
    <text evidence="1">The sequence shown here is derived from an EMBL/GenBank/DDBJ whole genome shotgun (WGS) entry which is preliminary data.</text>
</comment>
<dbReference type="EMBL" id="BAABJQ010000005">
    <property type="protein sequence ID" value="GAA5182923.1"/>
    <property type="molecule type" value="Genomic_DNA"/>
</dbReference>
<dbReference type="Pfam" id="PF13489">
    <property type="entry name" value="Methyltransf_23"/>
    <property type="match status" value="1"/>
</dbReference>
<sequence length="265" mass="28840">MTSPTWDPALYLGFSDERARPFADLVGRITVPSPGRVVDLGCGPGNVTVTLLDRWPNASVLGIDSSPEMIGRAVELTRPGLEFRPGQIETWRPEEPVDVIVSNAVLQWVPSHVDLLPRWVEALTPGGALAFQVPANSEGAAARVFRTVATGPRFADRLAAVAASAGPSAAGGVVRPAGEYVDLLARLDCRVDAWATTYQHVLPGDDPVLDWYAGTGLRPYLQALEPERREEFRAEVAAELRAAFPRQPYGTLLPFNRTFVIAYRR</sequence>
<proteinExistence type="predicted"/>
<accession>A0ABP9RQN0</accession>
<dbReference type="SUPFAM" id="SSF53335">
    <property type="entry name" value="S-adenosyl-L-methionine-dependent methyltransferases"/>
    <property type="match status" value="1"/>
</dbReference>
<dbReference type="PANTHER" id="PTHR43861:SF1">
    <property type="entry name" value="TRANS-ACONITATE 2-METHYLTRANSFERASE"/>
    <property type="match status" value="1"/>
</dbReference>
<dbReference type="Gene3D" id="3.40.50.150">
    <property type="entry name" value="Vaccinia Virus protein VP39"/>
    <property type="match status" value="1"/>
</dbReference>
<gene>
    <name evidence="1" type="ORF">GCM10023322_20910</name>
</gene>
<dbReference type="InterPro" id="IPR029063">
    <property type="entry name" value="SAM-dependent_MTases_sf"/>
</dbReference>